<keyword evidence="8 14" id="KW-0863">Zinc-finger</keyword>
<evidence type="ECO:0000256" key="9">
    <source>
        <dbReference type="ARBA" id="ARBA00022786"/>
    </source>
</evidence>
<dbReference type="GeneID" id="123133834"/>
<dbReference type="KEGG" id="taes:123133834"/>
<evidence type="ECO:0000256" key="1">
    <source>
        <dbReference type="ARBA" id="ARBA00000900"/>
    </source>
</evidence>
<evidence type="ECO:0000256" key="12">
    <source>
        <dbReference type="ARBA" id="ARBA00023136"/>
    </source>
</evidence>
<keyword evidence="7" id="KW-0479">Metal-binding</keyword>
<evidence type="ECO:0000256" key="17">
    <source>
        <dbReference type="SAM" id="SignalP"/>
    </source>
</evidence>
<evidence type="ECO:0000256" key="6">
    <source>
        <dbReference type="ARBA" id="ARBA00022692"/>
    </source>
</evidence>
<dbReference type="SMART" id="SM01197">
    <property type="entry name" value="FANCL_C"/>
    <property type="match status" value="1"/>
</dbReference>
<dbReference type="InterPro" id="IPR013083">
    <property type="entry name" value="Znf_RING/FYVE/PHD"/>
</dbReference>
<evidence type="ECO:0000256" key="14">
    <source>
        <dbReference type="PROSITE-ProRule" id="PRU00175"/>
    </source>
</evidence>
<evidence type="ECO:0000256" key="5">
    <source>
        <dbReference type="ARBA" id="ARBA00022679"/>
    </source>
</evidence>
<organism evidence="19">
    <name type="scientific">Triticum aestivum</name>
    <name type="common">Wheat</name>
    <dbReference type="NCBI Taxonomy" id="4565"/>
    <lineage>
        <taxon>Eukaryota</taxon>
        <taxon>Viridiplantae</taxon>
        <taxon>Streptophyta</taxon>
        <taxon>Embryophyta</taxon>
        <taxon>Tracheophyta</taxon>
        <taxon>Spermatophyta</taxon>
        <taxon>Magnoliopsida</taxon>
        <taxon>Liliopsida</taxon>
        <taxon>Poales</taxon>
        <taxon>Poaceae</taxon>
        <taxon>BOP clade</taxon>
        <taxon>Pooideae</taxon>
        <taxon>Triticodae</taxon>
        <taxon>Triticeae</taxon>
        <taxon>Triticinae</taxon>
        <taxon>Triticum</taxon>
    </lineage>
</organism>
<feature type="region of interest" description="Disordered" evidence="15">
    <location>
        <begin position="364"/>
        <end position="404"/>
    </location>
</feature>
<dbReference type="Gramene" id="TraesCS6B02G151000.1">
    <property type="protein sequence ID" value="TraesCS6B02G151000.1.cds1"/>
    <property type="gene ID" value="TraesCS6B02G151000"/>
</dbReference>
<dbReference type="SMR" id="A0A3B6PH40"/>
<dbReference type="GO" id="GO:0016020">
    <property type="term" value="C:membrane"/>
    <property type="evidence" value="ECO:0007669"/>
    <property type="project" value="UniProtKB-SubCell"/>
</dbReference>
<evidence type="ECO:0000256" key="16">
    <source>
        <dbReference type="SAM" id="Phobius"/>
    </source>
</evidence>
<evidence type="ECO:0000256" key="11">
    <source>
        <dbReference type="ARBA" id="ARBA00022989"/>
    </source>
</evidence>
<feature type="chain" id="PRO_5017449686" description="RING-type E3 ubiquitin transferase" evidence="17">
    <location>
        <begin position="31"/>
        <end position="404"/>
    </location>
</feature>
<keyword evidence="17" id="KW-0732">Signal</keyword>
<comment type="subcellular location">
    <subcellularLocation>
        <location evidence="2">Membrane</location>
        <topology evidence="2">Single-pass membrane protein</topology>
    </subcellularLocation>
</comment>
<keyword evidence="10" id="KW-0862">Zinc</keyword>
<feature type="region of interest" description="Disordered" evidence="15">
    <location>
        <begin position="261"/>
        <end position="285"/>
    </location>
</feature>
<comment type="similarity">
    <text evidence="13">Belongs to the RING-type zinc finger family. ATL subfamily.</text>
</comment>
<dbReference type="InterPro" id="IPR001841">
    <property type="entry name" value="Znf_RING"/>
</dbReference>
<comment type="catalytic activity">
    <reaction evidence="1">
        <text>S-ubiquitinyl-[E2 ubiquitin-conjugating enzyme]-L-cysteine + [acceptor protein]-L-lysine = [E2 ubiquitin-conjugating enzyme]-L-cysteine + N(6)-ubiquitinyl-[acceptor protein]-L-lysine.</text>
        <dbReference type="EC" id="2.3.2.27"/>
    </reaction>
</comment>
<dbReference type="Proteomes" id="UP000019116">
    <property type="component" value="Chromosome 6B"/>
</dbReference>
<dbReference type="OMA" id="RMEWSEP"/>
<dbReference type="SUPFAM" id="SSF57850">
    <property type="entry name" value="RING/U-box"/>
    <property type="match status" value="1"/>
</dbReference>
<evidence type="ECO:0000256" key="13">
    <source>
        <dbReference type="ARBA" id="ARBA00024209"/>
    </source>
</evidence>
<dbReference type="SMART" id="SM00184">
    <property type="entry name" value="RING"/>
    <property type="match status" value="1"/>
</dbReference>
<name>A0A3B6PH40_WHEAT</name>
<feature type="signal peptide" evidence="17">
    <location>
        <begin position="1"/>
        <end position="30"/>
    </location>
</feature>
<feature type="compositionally biased region" description="Gly residues" evidence="15">
    <location>
        <begin position="371"/>
        <end position="382"/>
    </location>
</feature>
<dbReference type="PANTHER" id="PTHR14155:SF614">
    <property type="entry name" value="OS08G0484200 PROTEIN"/>
    <property type="match status" value="1"/>
</dbReference>
<evidence type="ECO:0000256" key="3">
    <source>
        <dbReference type="ARBA" id="ARBA00004906"/>
    </source>
</evidence>
<keyword evidence="20" id="KW-1185">Reference proteome</keyword>
<dbReference type="GO" id="GO:0008270">
    <property type="term" value="F:zinc ion binding"/>
    <property type="evidence" value="ECO:0007669"/>
    <property type="project" value="UniProtKB-KW"/>
</dbReference>
<dbReference type="Pfam" id="PF13639">
    <property type="entry name" value="zf-RING_2"/>
    <property type="match status" value="1"/>
</dbReference>
<proteinExistence type="inferred from homology"/>
<evidence type="ECO:0000256" key="2">
    <source>
        <dbReference type="ARBA" id="ARBA00004167"/>
    </source>
</evidence>
<evidence type="ECO:0000313" key="20">
    <source>
        <dbReference type="Proteomes" id="UP000019116"/>
    </source>
</evidence>
<comment type="pathway">
    <text evidence="3">Protein modification; protein ubiquitination.</text>
</comment>
<dbReference type="RefSeq" id="XP_044409174.1">
    <property type="nucleotide sequence ID" value="XM_044553239.1"/>
</dbReference>
<protein>
    <recommendedName>
        <fullName evidence="4">RING-type E3 ubiquitin transferase</fullName>
        <ecNumber evidence="4">2.3.2.27</ecNumber>
    </recommendedName>
</protein>
<reference evidence="19" key="1">
    <citation type="submission" date="2018-08" db="EMBL/GenBank/DDBJ databases">
        <authorList>
            <person name="Rossello M."/>
        </authorList>
    </citation>
    <scope>NUCLEOTIDE SEQUENCE [LARGE SCALE GENOMIC DNA]</scope>
    <source>
        <strain evidence="19">cv. Chinese Spring</strain>
    </source>
</reference>
<feature type="transmembrane region" description="Helical" evidence="16">
    <location>
        <begin position="49"/>
        <end position="70"/>
    </location>
</feature>
<evidence type="ECO:0000256" key="15">
    <source>
        <dbReference type="SAM" id="MobiDB-lite"/>
    </source>
</evidence>
<gene>
    <name evidence="19" type="primary">LOC123133834</name>
</gene>
<dbReference type="EnsemblPlants" id="TraesCS6B02G151000.1">
    <property type="protein sequence ID" value="TraesCS6B02G151000.1.cds1"/>
    <property type="gene ID" value="TraesCS6B02G151000"/>
</dbReference>
<evidence type="ECO:0000313" key="19">
    <source>
        <dbReference type="EnsemblPlants" id="TraesCS6B02G151000.1.cds1"/>
    </source>
</evidence>
<sequence>MNTTRGHRNGGSSFLLVIMLVAAAADIAAAQQTGQGPSYFNPQNFNPSMAVIIVVLVTAFFFLGFFSIYIRRCAGGPLGGPGEDLSVPGARPGGLTFLTAARSRRMRGLDPAALEALPTMAYADVKEHKVGKGELECAVCLSEFDDDDTLRLLPKCSHAFHADCIDAWLASHVTCPVCRANLVPGADAPAASGAAASAMPEPDILAATSVPQPAQETTTAPPEQVTVVITDAAEETEEERVRREEAAELVRIGSVKRALRSKSGRSPAAQFPRSHTTGHSLAAAPAESAERYTLRLPEHVLREVVAAGKLRRTKSLQAFREDRAGGSTRRGSRSVRLGQSGRWPAITMSSFLGLSFSAWGSSRRGEADAAGKGGARGAGDGTAGAEQQQCDGGACPLPLGGRRV</sequence>
<evidence type="ECO:0000259" key="18">
    <source>
        <dbReference type="PROSITE" id="PS50089"/>
    </source>
</evidence>
<evidence type="ECO:0000256" key="7">
    <source>
        <dbReference type="ARBA" id="ARBA00022723"/>
    </source>
</evidence>
<dbReference type="AlphaFoldDB" id="A0A3B6PH40"/>
<dbReference type="GO" id="GO:0061630">
    <property type="term" value="F:ubiquitin protein ligase activity"/>
    <property type="evidence" value="ECO:0007669"/>
    <property type="project" value="UniProtKB-EC"/>
</dbReference>
<evidence type="ECO:0000256" key="4">
    <source>
        <dbReference type="ARBA" id="ARBA00012483"/>
    </source>
</evidence>
<dbReference type="Gene3D" id="3.30.40.10">
    <property type="entry name" value="Zinc/RING finger domain, C3HC4 (zinc finger)"/>
    <property type="match status" value="1"/>
</dbReference>
<dbReference type="PANTHER" id="PTHR14155">
    <property type="entry name" value="RING FINGER DOMAIN-CONTAINING"/>
    <property type="match status" value="1"/>
</dbReference>
<dbReference type="EC" id="2.3.2.27" evidence="4"/>
<keyword evidence="5" id="KW-0808">Transferase</keyword>
<keyword evidence="12 16" id="KW-0472">Membrane</keyword>
<accession>A0A3B6PH40</accession>
<reference evidence="19" key="2">
    <citation type="submission" date="2018-10" db="UniProtKB">
        <authorList>
            <consortium name="EnsemblPlants"/>
        </authorList>
    </citation>
    <scope>IDENTIFICATION</scope>
</reference>
<dbReference type="Gramene" id="TraesCS6B03G0379000.1">
    <property type="protein sequence ID" value="TraesCS6B03G0379000.1.CDS1"/>
    <property type="gene ID" value="TraesCS6B03G0379000"/>
</dbReference>
<dbReference type="FunFam" id="3.30.40.10:FF:000187">
    <property type="entry name" value="E3 ubiquitin-protein ligase ATL6"/>
    <property type="match status" value="1"/>
</dbReference>
<evidence type="ECO:0000256" key="10">
    <source>
        <dbReference type="ARBA" id="ARBA00022833"/>
    </source>
</evidence>
<keyword evidence="6 16" id="KW-0812">Transmembrane</keyword>
<dbReference type="CDD" id="cd16461">
    <property type="entry name" value="RING-H2_EL5-like"/>
    <property type="match status" value="1"/>
</dbReference>
<evidence type="ECO:0000256" key="8">
    <source>
        <dbReference type="ARBA" id="ARBA00022771"/>
    </source>
</evidence>
<dbReference type="PROSITE" id="PS50089">
    <property type="entry name" value="ZF_RING_2"/>
    <property type="match status" value="1"/>
</dbReference>
<feature type="domain" description="RING-type" evidence="18">
    <location>
        <begin position="137"/>
        <end position="179"/>
    </location>
</feature>
<dbReference type="InterPro" id="IPR053238">
    <property type="entry name" value="RING-H2_zinc_finger"/>
</dbReference>
<dbReference type="Gramene" id="TraesNOR6B03G03514540.1">
    <property type="protein sequence ID" value="TraesNOR6B03G03514540.1.CDS1"/>
    <property type="gene ID" value="TraesNOR6B03G03514540"/>
</dbReference>
<keyword evidence="11 16" id="KW-1133">Transmembrane helix</keyword>
<keyword evidence="9" id="KW-0833">Ubl conjugation pathway</keyword>
<dbReference type="STRING" id="4565.A0A3B6PH40"/>